<accession>A0A2M7T553</accession>
<name>A0A2M7T553_9ACTN</name>
<protein>
    <recommendedName>
        <fullName evidence="3">Capsule synthesis protein CapA domain-containing protein</fullName>
    </recommendedName>
</protein>
<dbReference type="Proteomes" id="UP000230956">
    <property type="component" value="Unassembled WGS sequence"/>
</dbReference>
<evidence type="ECO:0000256" key="1">
    <source>
        <dbReference type="ARBA" id="ARBA00005662"/>
    </source>
</evidence>
<reference evidence="5" key="1">
    <citation type="submission" date="2017-09" db="EMBL/GenBank/DDBJ databases">
        <title>Depth-based differentiation of microbial function through sediment-hosted aquifers and enrichment of novel symbionts in the deep terrestrial subsurface.</title>
        <authorList>
            <person name="Probst A.J."/>
            <person name="Ladd B."/>
            <person name="Jarett J.K."/>
            <person name="Geller-Mcgrath D.E."/>
            <person name="Sieber C.M.K."/>
            <person name="Emerson J.B."/>
            <person name="Anantharaman K."/>
            <person name="Thomas B.C."/>
            <person name="Malmstrom R."/>
            <person name="Stieglmeier M."/>
            <person name="Klingl A."/>
            <person name="Woyke T."/>
            <person name="Ryan C.M."/>
            <person name="Banfield J.F."/>
        </authorList>
    </citation>
    <scope>NUCLEOTIDE SEQUENCE [LARGE SCALE GENOMIC DNA]</scope>
</reference>
<feature type="domain" description="Capsule synthesis protein CapA" evidence="3">
    <location>
        <begin position="110"/>
        <end position="351"/>
    </location>
</feature>
<dbReference type="Gene3D" id="3.60.21.10">
    <property type="match status" value="1"/>
</dbReference>
<dbReference type="EMBL" id="PFNG01000253">
    <property type="protein sequence ID" value="PIZ35120.1"/>
    <property type="molecule type" value="Genomic_DNA"/>
</dbReference>
<evidence type="ECO:0000256" key="2">
    <source>
        <dbReference type="SAM" id="Phobius"/>
    </source>
</evidence>
<feature type="transmembrane region" description="Helical" evidence="2">
    <location>
        <begin position="39"/>
        <end position="57"/>
    </location>
</feature>
<dbReference type="RefSeq" id="WP_286678451.1">
    <property type="nucleotide sequence ID" value="NZ_MNXI01000083.1"/>
</dbReference>
<dbReference type="PANTHER" id="PTHR33393:SF13">
    <property type="entry name" value="PGA BIOSYNTHESIS PROTEIN CAPA"/>
    <property type="match status" value="1"/>
</dbReference>
<dbReference type="PANTHER" id="PTHR33393">
    <property type="entry name" value="POLYGLUTAMINE SYNTHESIS ACCESSORY PROTEIN RV0574C-RELATED"/>
    <property type="match status" value="1"/>
</dbReference>
<evidence type="ECO:0000259" key="3">
    <source>
        <dbReference type="SMART" id="SM00854"/>
    </source>
</evidence>
<evidence type="ECO:0000313" key="5">
    <source>
        <dbReference type="Proteomes" id="UP000230956"/>
    </source>
</evidence>
<keyword evidence="2" id="KW-1133">Transmembrane helix</keyword>
<keyword evidence="2" id="KW-0472">Membrane</keyword>
<comment type="similarity">
    <text evidence="1">Belongs to the CapA family.</text>
</comment>
<dbReference type="InterPro" id="IPR029052">
    <property type="entry name" value="Metallo-depent_PP-like"/>
</dbReference>
<keyword evidence="2" id="KW-0812">Transmembrane</keyword>
<gene>
    <name evidence="4" type="ORF">COY37_10925</name>
</gene>
<dbReference type="SMART" id="SM00854">
    <property type="entry name" value="PGA_cap"/>
    <property type="match status" value="1"/>
</dbReference>
<comment type="caution">
    <text evidence="4">The sequence shown here is derived from an EMBL/GenBank/DDBJ whole genome shotgun (WGS) entry which is preliminary data.</text>
</comment>
<organism evidence="4 5">
    <name type="scientific">Candidatus Aquicultor secundus</name>
    <dbReference type="NCBI Taxonomy" id="1973895"/>
    <lineage>
        <taxon>Bacteria</taxon>
        <taxon>Bacillati</taxon>
        <taxon>Actinomycetota</taxon>
        <taxon>Candidatus Aquicultoria</taxon>
        <taxon>Candidatus Aquicultorales</taxon>
        <taxon>Candidatus Aquicultoraceae</taxon>
        <taxon>Candidatus Aquicultor</taxon>
    </lineage>
</organism>
<dbReference type="SUPFAM" id="SSF56300">
    <property type="entry name" value="Metallo-dependent phosphatases"/>
    <property type="match status" value="1"/>
</dbReference>
<dbReference type="AlphaFoldDB" id="A0A2M7T553"/>
<dbReference type="CDD" id="cd07381">
    <property type="entry name" value="MPP_CapA"/>
    <property type="match status" value="1"/>
</dbReference>
<dbReference type="Pfam" id="PF09587">
    <property type="entry name" value="PGA_cap"/>
    <property type="match status" value="1"/>
</dbReference>
<proteinExistence type="inferred from homology"/>
<dbReference type="InterPro" id="IPR019079">
    <property type="entry name" value="Capsule_synth_CapA"/>
</dbReference>
<evidence type="ECO:0000313" key="4">
    <source>
        <dbReference type="EMBL" id="PIZ35120.1"/>
    </source>
</evidence>
<dbReference type="InterPro" id="IPR052169">
    <property type="entry name" value="CW_Biosynth-Accessory"/>
</dbReference>
<sequence length="423" mass="44928">MQHYGFENQKDIQLSETNFSRTEKKQIEQEIMRRLRTQMLMLGWIIIPIVAVAVWFLKPQLAVEKLAAKSAATTVLAKKVGKPTPPTSTLAIAATTTTNPTTFQKDATDTIFFVGVGDMAFNGQIADTLRYNGAQDIFSDITQVLQSGDVVVGDLESPLSMGSQTSATGRSTVLGAPEAATGMRNAGINLVSLANDHIMDYGTAGLINTVNRLNQVGIAHAGAGNNSQQAYTRTVLNIKGKKVALLSLSSIAPDNARAQEGKAGIAANKKRYYIDSLIKEAAKQNDYLIVSCHWGDEGSTGIQNSQRKFAKRAIDAGADVVLGSHPHMMQGIEIYNGRCIAYSPGNFIYPSGSGNSGQAFVLKLSLAKGMIIKAEVVPISVDPSGKPSLATGCAAGAILQKLKNMSDPLATNVNIVGNTAQVT</sequence>